<accession>A0ABQ9XDF5</accession>
<protein>
    <submittedName>
        <fullName evidence="3">Uncharacterized protein</fullName>
    </submittedName>
</protein>
<dbReference type="InterPro" id="IPR001313">
    <property type="entry name" value="Pumilio_RNA-bd_rpt"/>
</dbReference>
<dbReference type="Pfam" id="PF00806">
    <property type="entry name" value="PUF"/>
    <property type="match status" value="2"/>
</dbReference>
<evidence type="ECO:0000313" key="2">
    <source>
        <dbReference type="EMBL" id="KAK2941259.1"/>
    </source>
</evidence>
<reference evidence="3 4" key="1">
    <citation type="journal article" date="2022" name="bioRxiv">
        <title>Genomics of Preaxostyla Flagellates Illuminates Evolutionary Transitions and the Path Towards Mitochondrial Loss.</title>
        <authorList>
            <person name="Novak L.V.F."/>
            <person name="Treitli S.C."/>
            <person name="Pyrih J."/>
            <person name="Halakuc P."/>
            <person name="Pipaliya S.V."/>
            <person name="Vacek V."/>
            <person name="Brzon O."/>
            <person name="Soukal P."/>
            <person name="Eme L."/>
            <person name="Dacks J.B."/>
            <person name="Karnkowska A."/>
            <person name="Elias M."/>
            <person name="Hampl V."/>
        </authorList>
    </citation>
    <scope>NUCLEOTIDE SEQUENCE [LARGE SCALE GENOMIC DNA]</scope>
    <source>
        <strain evidence="3">NAU3</strain>
        <tissue evidence="3">Gut</tissue>
    </source>
</reference>
<keyword evidence="4" id="KW-1185">Reference proteome</keyword>
<proteinExistence type="predicted"/>
<evidence type="ECO:0000256" key="1">
    <source>
        <dbReference type="ARBA" id="ARBA00022737"/>
    </source>
</evidence>
<dbReference type="EMBL" id="JARBJD010000134">
    <property type="protein sequence ID" value="KAK2950526.1"/>
    <property type="molecule type" value="Genomic_DNA"/>
</dbReference>
<dbReference type="SUPFAM" id="SSF48371">
    <property type="entry name" value="ARM repeat"/>
    <property type="match status" value="1"/>
</dbReference>
<dbReference type="Gene3D" id="1.25.10.10">
    <property type="entry name" value="Leucine-rich Repeat Variant"/>
    <property type="match status" value="1"/>
</dbReference>
<dbReference type="InterPro" id="IPR016024">
    <property type="entry name" value="ARM-type_fold"/>
</dbReference>
<sequence>MADSSNPLIGDTTIKPMETVLFEICPEHQKVRLLTPLMSCAVFLASDAFGNCVVQRMIIHASIQPAEPRVEHTDADGEELALLAGLISDRFANYVFKRMIERVEGNVFEISTHSPFSPKTRLGRVETRNGDDIERRGHIKRDKSIGPAQNSLIASSNATTVTSRSALSVHPQPCRDISIKTRVQLSALVGVVRERQNGTGHPSADTQNENIV</sequence>
<dbReference type="InterPro" id="IPR011989">
    <property type="entry name" value="ARM-like"/>
</dbReference>
<gene>
    <name evidence="3" type="ORF">BLNAU_14520</name>
    <name evidence="2" type="ORF">BLNAU_23832</name>
</gene>
<organism evidence="3 4">
    <name type="scientific">Blattamonas nauphoetae</name>
    <dbReference type="NCBI Taxonomy" id="2049346"/>
    <lineage>
        <taxon>Eukaryota</taxon>
        <taxon>Metamonada</taxon>
        <taxon>Preaxostyla</taxon>
        <taxon>Oxymonadida</taxon>
        <taxon>Blattamonas</taxon>
    </lineage>
</organism>
<name>A0ABQ9XDF5_9EUKA</name>
<dbReference type="Proteomes" id="UP001281761">
    <property type="component" value="Unassembled WGS sequence"/>
</dbReference>
<evidence type="ECO:0000313" key="4">
    <source>
        <dbReference type="Proteomes" id="UP001281761"/>
    </source>
</evidence>
<evidence type="ECO:0000313" key="3">
    <source>
        <dbReference type="EMBL" id="KAK2950526.1"/>
    </source>
</evidence>
<keyword evidence="1" id="KW-0677">Repeat</keyword>
<comment type="caution">
    <text evidence="3">The sequence shown here is derived from an EMBL/GenBank/DDBJ whole genome shotgun (WGS) entry which is preliminary data.</text>
</comment>
<dbReference type="EMBL" id="JARBJD010000530">
    <property type="protein sequence ID" value="KAK2941259.1"/>
    <property type="molecule type" value="Genomic_DNA"/>
</dbReference>